<dbReference type="HAMAP" id="MF_01152">
    <property type="entry name" value="DnaJ"/>
    <property type="match status" value="1"/>
</dbReference>
<evidence type="ECO:0000256" key="6">
    <source>
        <dbReference type="ARBA" id="ARBA00022833"/>
    </source>
</evidence>
<evidence type="ECO:0000313" key="13">
    <source>
        <dbReference type="EMBL" id="MDK9580480.1"/>
    </source>
</evidence>
<dbReference type="Gene3D" id="1.10.287.110">
    <property type="entry name" value="DnaJ domain"/>
    <property type="match status" value="1"/>
</dbReference>
<dbReference type="RefSeq" id="WP_285152805.1">
    <property type="nucleotide sequence ID" value="NZ_JASSPP010000003.1"/>
</dbReference>
<comment type="subcellular location">
    <subcellularLocation>
        <location evidence="9">Cytoplasm</location>
    </subcellularLocation>
</comment>
<feature type="binding site" evidence="9">
    <location>
        <position position="166"/>
    </location>
    <ligand>
        <name>Zn(2+)</name>
        <dbReference type="ChEBI" id="CHEBI:29105"/>
        <label>2</label>
    </ligand>
</feature>
<evidence type="ECO:0000256" key="8">
    <source>
        <dbReference type="ARBA" id="ARBA00023186"/>
    </source>
</evidence>
<gene>
    <name evidence="9 13" type="primary">dnaJ</name>
    <name evidence="13" type="ORF">QQA45_02990</name>
</gene>
<keyword evidence="8 9" id="KW-0143">Chaperone</keyword>
<comment type="domain">
    <text evidence="9">The J domain is necessary and sufficient to stimulate DnaK ATPase activity. Zinc center 1 plays an important role in the autonomous, DnaK-independent chaperone activity of DnaJ. Zinc center 2 is essential for interaction with DnaK and for DnaJ activity.</text>
</comment>
<dbReference type="CDD" id="cd10719">
    <property type="entry name" value="DnaJ_zf"/>
    <property type="match status" value="1"/>
</dbReference>
<dbReference type="PANTHER" id="PTHR43096:SF48">
    <property type="entry name" value="CHAPERONE PROTEIN DNAJ"/>
    <property type="match status" value="1"/>
</dbReference>
<dbReference type="Gene3D" id="2.10.230.10">
    <property type="entry name" value="Heat shock protein DnaJ, cysteine-rich domain"/>
    <property type="match status" value="1"/>
</dbReference>
<evidence type="ECO:0000259" key="11">
    <source>
        <dbReference type="PROSITE" id="PS50076"/>
    </source>
</evidence>
<keyword evidence="14" id="KW-1185">Reference proteome</keyword>
<dbReference type="PROSITE" id="PS50076">
    <property type="entry name" value="DNAJ_2"/>
    <property type="match status" value="1"/>
</dbReference>
<keyword evidence="2 9" id="KW-0235">DNA replication</keyword>
<dbReference type="SUPFAM" id="SSF57938">
    <property type="entry name" value="DnaJ/Hsp40 cysteine-rich domain"/>
    <property type="match status" value="1"/>
</dbReference>
<feature type="binding site" evidence="9">
    <location>
        <position position="153"/>
    </location>
    <ligand>
        <name>Zn(2+)</name>
        <dbReference type="ChEBI" id="CHEBI:29105"/>
        <label>1</label>
    </ligand>
</feature>
<accession>A0ABT7HKI3</accession>
<evidence type="ECO:0000256" key="3">
    <source>
        <dbReference type="ARBA" id="ARBA00022723"/>
    </source>
</evidence>
<dbReference type="Pfam" id="PF01556">
    <property type="entry name" value="DnaJ_C"/>
    <property type="match status" value="1"/>
</dbReference>
<feature type="binding site" evidence="9">
    <location>
        <position position="150"/>
    </location>
    <ligand>
        <name>Zn(2+)</name>
        <dbReference type="ChEBI" id="CHEBI:29105"/>
        <label>1</label>
    </ligand>
</feature>
<protein>
    <recommendedName>
        <fullName evidence="9">Chaperone protein DnaJ</fullName>
    </recommendedName>
</protein>
<dbReference type="SUPFAM" id="SSF49493">
    <property type="entry name" value="HSP40/DnaJ peptide-binding domain"/>
    <property type="match status" value="2"/>
</dbReference>
<dbReference type="InterPro" id="IPR036869">
    <property type="entry name" value="J_dom_sf"/>
</dbReference>
<dbReference type="NCBIfam" id="TIGR02349">
    <property type="entry name" value="DnaJ_bact"/>
    <property type="match status" value="1"/>
</dbReference>
<feature type="domain" description="CR-type" evidence="12">
    <location>
        <begin position="137"/>
        <end position="218"/>
    </location>
</feature>
<evidence type="ECO:0000256" key="7">
    <source>
        <dbReference type="ARBA" id="ARBA00023016"/>
    </source>
</evidence>
<dbReference type="InterPro" id="IPR036410">
    <property type="entry name" value="HSP_DnaJ_Cys-rich_dom_sf"/>
</dbReference>
<feature type="binding site" evidence="9">
    <location>
        <position position="195"/>
    </location>
    <ligand>
        <name>Zn(2+)</name>
        <dbReference type="ChEBI" id="CHEBI:29105"/>
        <label>2</label>
    </ligand>
</feature>
<evidence type="ECO:0000259" key="12">
    <source>
        <dbReference type="PROSITE" id="PS51188"/>
    </source>
</evidence>
<keyword evidence="13" id="KW-0560">Oxidoreductase</keyword>
<comment type="function">
    <text evidence="9">Participates actively in the response to hyperosmotic and heat shock by preventing the aggregation of stress-denatured proteins and by disaggregating proteins, also in an autonomous, DnaK-independent fashion. Unfolded proteins bind initially to DnaJ; upon interaction with the DnaJ-bound protein, DnaK hydrolyzes its bound ATP, resulting in the formation of a stable complex. GrpE releases ADP from DnaK; ATP binding to DnaK triggers the release of the substrate protein, thus completing the reaction cycle. Several rounds of ATP-dependent interactions between DnaJ, DnaK and GrpE are required for fully efficient folding. Also involved, together with DnaK and GrpE, in the DNA replication of plasmids through activation of initiation proteins.</text>
</comment>
<dbReference type="InterPro" id="IPR001305">
    <property type="entry name" value="HSP_DnaJ_Cys-rich_dom"/>
</dbReference>
<sequence>MAKRDYYEVLGVNRNASQDEIKKAYRTLSKKYHPDLNPDDKEKATEKFREVSEAYEVLGDEKKRQMYDNYGQAAFENGGQGFSQGGFNFNTDFDISDIFENMFGGGFQSHSSYTNSRSRGRDLEYRVKLNLEDIVTDKTVTLEYYRDGRCSSCSGTGAESSEMVNCGNCSGQGHITHIQKTILGAMQQTTICPTCRGRGKVPKKLCSNCNGTGIKKEKITKEVKIPAGIENNTRMVLRGMGSYSGRDSDCGDLYIKVTIKEHEIFKRDGLNIYVEVPIKFTEAILGAKKEIPTLYGKINVDIKEGTQYGDRKVLLGKGLKFKGQVGNQILIYKIEMPINLNDSQKEILKKFDSSLNVDNYKNTETFWQKIKNFFK</sequence>
<feature type="repeat" description="CXXCXGXG motif" evidence="9">
    <location>
        <begin position="192"/>
        <end position="199"/>
    </location>
</feature>
<comment type="subunit">
    <text evidence="9">Homodimer.</text>
</comment>
<evidence type="ECO:0000256" key="9">
    <source>
        <dbReference type="HAMAP-Rule" id="MF_01152"/>
    </source>
</evidence>
<comment type="similarity">
    <text evidence="9">Belongs to the DnaJ family.</text>
</comment>
<proteinExistence type="inferred from homology"/>
<comment type="cofactor">
    <cofactor evidence="9">
        <name>Zn(2+)</name>
        <dbReference type="ChEBI" id="CHEBI:29105"/>
    </cofactor>
    <text evidence="9">Binds 2 Zn(2+) ions per monomer.</text>
</comment>
<feature type="binding site" evidence="9">
    <location>
        <position position="209"/>
    </location>
    <ligand>
        <name>Zn(2+)</name>
        <dbReference type="ChEBI" id="CHEBI:29105"/>
        <label>1</label>
    </ligand>
</feature>
<dbReference type="PROSITE" id="PS51188">
    <property type="entry name" value="ZF_CR"/>
    <property type="match status" value="1"/>
</dbReference>
<evidence type="ECO:0000256" key="5">
    <source>
        <dbReference type="ARBA" id="ARBA00022771"/>
    </source>
</evidence>
<evidence type="ECO:0000256" key="2">
    <source>
        <dbReference type="ARBA" id="ARBA00022705"/>
    </source>
</evidence>
<keyword evidence="1 9" id="KW-0963">Cytoplasm</keyword>
<dbReference type="PANTHER" id="PTHR43096">
    <property type="entry name" value="DNAJ HOMOLOG 1, MITOCHONDRIAL-RELATED"/>
    <property type="match status" value="1"/>
</dbReference>
<dbReference type="CDD" id="cd06257">
    <property type="entry name" value="DnaJ"/>
    <property type="match status" value="1"/>
</dbReference>
<dbReference type="InterPro" id="IPR012724">
    <property type="entry name" value="DnaJ"/>
</dbReference>
<evidence type="ECO:0000256" key="4">
    <source>
        <dbReference type="ARBA" id="ARBA00022737"/>
    </source>
</evidence>
<keyword evidence="4 9" id="KW-0677">Repeat</keyword>
<dbReference type="Pfam" id="PF00684">
    <property type="entry name" value="DnaJ_CXXCXGXG"/>
    <property type="match status" value="1"/>
</dbReference>
<evidence type="ECO:0000256" key="10">
    <source>
        <dbReference type="PROSITE-ProRule" id="PRU00546"/>
    </source>
</evidence>
<name>A0ABT7HKI3_9FUSO</name>
<organism evidence="13 14">
    <name type="scientific">Sneathia sanguinegens</name>
    <dbReference type="NCBI Taxonomy" id="40543"/>
    <lineage>
        <taxon>Bacteria</taxon>
        <taxon>Fusobacteriati</taxon>
        <taxon>Fusobacteriota</taxon>
        <taxon>Fusobacteriia</taxon>
        <taxon>Fusobacteriales</taxon>
        <taxon>Leptotrichiaceae</taxon>
        <taxon>Sneathia</taxon>
    </lineage>
</organism>
<keyword evidence="7 9" id="KW-0346">Stress response</keyword>
<comment type="caution">
    <text evidence="13">The sequence shown here is derived from an EMBL/GenBank/DDBJ whole genome shotgun (WGS) entry which is preliminary data.</text>
</comment>
<dbReference type="GO" id="GO:0016491">
    <property type="term" value="F:oxidoreductase activity"/>
    <property type="evidence" value="ECO:0007669"/>
    <property type="project" value="UniProtKB-KW"/>
</dbReference>
<dbReference type="InterPro" id="IPR008971">
    <property type="entry name" value="HSP40/DnaJ_pept-bd"/>
</dbReference>
<feature type="repeat" description="CXXCXGXG motif" evidence="9">
    <location>
        <begin position="206"/>
        <end position="213"/>
    </location>
</feature>
<dbReference type="Proteomes" id="UP001225134">
    <property type="component" value="Unassembled WGS sequence"/>
</dbReference>
<feature type="binding site" evidence="9">
    <location>
        <position position="169"/>
    </location>
    <ligand>
        <name>Zn(2+)</name>
        <dbReference type="ChEBI" id="CHEBI:29105"/>
        <label>2</label>
    </ligand>
</feature>
<dbReference type="SMART" id="SM00271">
    <property type="entry name" value="DnaJ"/>
    <property type="match status" value="1"/>
</dbReference>
<feature type="repeat" description="CXXCXGXG motif" evidence="9">
    <location>
        <begin position="150"/>
        <end position="157"/>
    </location>
</feature>
<dbReference type="PRINTS" id="PR00625">
    <property type="entry name" value="JDOMAIN"/>
</dbReference>
<dbReference type="SUPFAM" id="SSF46565">
    <property type="entry name" value="Chaperone J-domain"/>
    <property type="match status" value="1"/>
</dbReference>
<evidence type="ECO:0000256" key="1">
    <source>
        <dbReference type="ARBA" id="ARBA00022490"/>
    </source>
</evidence>
<keyword evidence="3 9" id="KW-0479">Metal-binding</keyword>
<keyword evidence="6 9" id="KW-0862">Zinc</keyword>
<dbReference type="EMBL" id="JASSPP010000003">
    <property type="protein sequence ID" value="MDK9580480.1"/>
    <property type="molecule type" value="Genomic_DNA"/>
</dbReference>
<dbReference type="InterPro" id="IPR001623">
    <property type="entry name" value="DnaJ_domain"/>
</dbReference>
<feature type="binding site" evidence="9">
    <location>
        <position position="192"/>
    </location>
    <ligand>
        <name>Zn(2+)</name>
        <dbReference type="ChEBI" id="CHEBI:29105"/>
        <label>2</label>
    </ligand>
</feature>
<dbReference type="Pfam" id="PF00226">
    <property type="entry name" value="DnaJ"/>
    <property type="match status" value="1"/>
</dbReference>
<dbReference type="Gene3D" id="2.60.260.20">
    <property type="entry name" value="Urease metallochaperone UreE, N-terminal domain"/>
    <property type="match status" value="2"/>
</dbReference>
<evidence type="ECO:0000313" key="14">
    <source>
        <dbReference type="Proteomes" id="UP001225134"/>
    </source>
</evidence>
<reference evidence="13 14" key="1">
    <citation type="submission" date="2023-06" db="EMBL/GenBank/DDBJ databases">
        <title>Antibody response to the Sneathia vaginalis cytopathogenic toxin A during pregnancy.</title>
        <authorList>
            <person name="Mccoy Z.T."/>
            <person name="Serrano M.G."/>
            <person name="Spaine K."/>
            <person name="Edwards D.J."/>
            <person name="Buck G.A."/>
            <person name="Jefferson K."/>
        </authorList>
    </citation>
    <scope>NUCLEOTIDE SEQUENCE [LARGE SCALE GENOMIC DNA]</scope>
    <source>
        <strain evidence="13 14">CCUG 42621</strain>
    </source>
</reference>
<feature type="repeat" description="CXXCXGXG motif" evidence="9">
    <location>
        <begin position="166"/>
        <end position="173"/>
    </location>
</feature>
<feature type="binding site" evidence="9">
    <location>
        <position position="206"/>
    </location>
    <ligand>
        <name>Zn(2+)</name>
        <dbReference type="ChEBI" id="CHEBI:29105"/>
        <label>1</label>
    </ligand>
</feature>
<keyword evidence="5 9" id="KW-0863">Zinc-finger</keyword>
<feature type="zinc finger region" description="CR-type" evidence="10">
    <location>
        <begin position="137"/>
        <end position="218"/>
    </location>
</feature>
<dbReference type="InterPro" id="IPR002939">
    <property type="entry name" value="DnaJ_C"/>
</dbReference>
<feature type="domain" description="J" evidence="11">
    <location>
        <begin position="5"/>
        <end position="71"/>
    </location>
</feature>
<dbReference type="InterPro" id="IPR018253">
    <property type="entry name" value="DnaJ_domain_CS"/>
</dbReference>
<dbReference type="NCBIfam" id="NF008035">
    <property type="entry name" value="PRK10767.1"/>
    <property type="match status" value="1"/>
</dbReference>
<dbReference type="PROSITE" id="PS00636">
    <property type="entry name" value="DNAJ_1"/>
    <property type="match status" value="1"/>
</dbReference>
<dbReference type="CDD" id="cd10747">
    <property type="entry name" value="DnaJ_C"/>
    <property type="match status" value="1"/>
</dbReference>